<dbReference type="PROSITE" id="PS01186">
    <property type="entry name" value="EGF_2"/>
    <property type="match status" value="1"/>
</dbReference>
<keyword evidence="4" id="KW-1015">Disulfide bond</keyword>
<dbReference type="Proteomes" id="UP000024635">
    <property type="component" value="Unassembled WGS sequence"/>
</dbReference>
<evidence type="ECO:0000256" key="5">
    <source>
        <dbReference type="PROSITE-ProRule" id="PRU01211"/>
    </source>
</evidence>
<comment type="caution">
    <text evidence="8">The sequence shown here is derived from an EMBL/GenBank/DDBJ whole genome shotgun (WGS) entry which is preliminary data.</text>
</comment>
<comment type="cofactor">
    <cofactor evidence="5 6">
        <name>Zn(2+)</name>
        <dbReference type="ChEBI" id="CHEBI:29105"/>
    </cofactor>
    <text evidence="5 6">Binds 1 zinc ion per subunit.</text>
</comment>
<feature type="binding site" evidence="5">
    <location>
        <position position="121"/>
    </location>
    <ligand>
        <name>Zn(2+)</name>
        <dbReference type="ChEBI" id="CHEBI:29105"/>
        <note>catalytic</note>
    </ligand>
</feature>
<dbReference type="PANTHER" id="PTHR10127">
    <property type="entry name" value="DISCOIDIN, CUB, EGF, LAMININ , AND ZINC METALLOPROTEASE DOMAIN CONTAINING"/>
    <property type="match status" value="1"/>
</dbReference>
<feature type="active site" evidence="5">
    <location>
        <position position="112"/>
    </location>
</feature>
<dbReference type="GO" id="GO:0006508">
    <property type="term" value="P:proteolysis"/>
    <property type="evidence" value="ECO:0007669"/>
    <property type="project" value="UniProtKB-KW"/>
</dbReference>
<dbReference type="InterPro" id="IPR024079">
    <property type="entry name" value="MetalloPept_cat_dom_sf"/>
</dbReference>
<dbReference type="EC" id="3.4.24.-" evidence="6"/>
<gene>
    <name evidence="8" type="primary">Acey_s0256.g381</name>
    <name evidence="8" type="ORF">Y032_0256g381</name>
</gene>
<dbReference type="PROSITE" id="PS51864">
    <property type="entry name" value="ASTACIN"/>
    <property type="match status" value="1"/>
</dbReference>
<evidence type="ECO:0000256" key="3">
    <source>
        <dbReference type="ARBA" id="ARBA00023049"/>
    </source>
</evidence>
<dbReference type="EMBL" id="JARK01001592">
    <property type="protein sequence ID" value="EYB87880.1"/>
    <property type="molecule type" value="Genomic_DNA"/>
</dbReference>
<keyword evidence="2 5" id="KW-0862">Zinc</keyword>
<sequence>MIAEVARSELGLTKTNRWKIDKQIWLWMDEVKQAVREKKRLYHVLLRSKTADNLRKYRETRKTAKKAVAMTKAAHYKVINKDLDKIGGELLIYRLAKSEKRQADDVGSAIHELGHALGLFHMQSRHDRDKYLLLNKDNINPDNEGDFKAETPERNENYDIPYDYGSIMHYHAWGFAKDTSKPTMVPKDEKYIRTLGSRVLSFYDKLLMNTHYGCLGKCDKNIKCANGGFPNPKNCSECICPGGYGGELCDKRPKGCGKVVRATSTSPRKLNVFVGELREGEVSRECTYWIEAPAESKVELKLVSLSNWGIVGGCHIGGVEIKTQEDQKATGYRSDLFVQLYHSVSLSACFRFCTKSDIGMTLLSSSNRVPVMAYNHESVFEATIEYKVVKPR</sequence>
<dbReference type="InterPro" id="IPR006026">
    <property type="entry name" value="Peptidase_Metallo"/>
</dbReference>
<dbReference type="Gene3D" id="3.40.390.10">
    <property type="entry name" value="Collagenase (Catalytic Domain)"/>
    <property type="match status" value="1"/>
</dbReference>
<dbReference type="PROSITE" id="PS00022">
    <property type="entry name" value="EGF_1"/>
    <property type="match status" value="1"/>
</dbReference>
<dbReference type="AlphaFoldDB" id="A0A016SB55"/>
<keyword evidence="5 6" id="KW-0645">Protease</keyword>
<dbReference type="SMART" id="SM00235">
    <property type="entry name" value="ZnMc"/>
    <property type="match status" value="1"/>
</dbReference>
<reference evidence="9" key="1">
    <citation type="journal article" date="2015" name="Nat. Genet.">
        <title>The genome and transcriptome of the zoonotic hookworm Ancylostoma ceylanicum identify infection-specific gene families.</title>
        <authorList>
            <person name="Schwarz E.M."/>
            <person name="Hu Y."/>
            <person name="Antoshechkin I."/>
            <person name="Miller M.M."/>
            <person name="Sternberg P.W."/>
            <person name="Aroian R.V."/>
        </authorList>
    </citation>
    <scope>NUCLEOTIDE SEQUENCE</scope>
    <source>
        <strain evidence="9">HY135</strain>
    </source>
</reference>
<keyword evidence="3 5" id="KW-0482">Metalloprotease</keyword>
<dbReference type="InterPro" id="IPR001506">
    <property type="entry name" value="Peptidase_M12A"/>
</dbReference>
<comment type="caution">
    <text evidence="5">Lacks conserved residue(s) required for the propagation of feature annotation.</text>
</comment>
<evidence type="ECO:0000313" key="8">
    <source>
        <dbReference type="EMBL" id="EYB87880.1"/>
    </source>
</evidence>
<accession>A0A016SB55</accession>
<protein>
    <recommendedName>
        <fullName evidence="6">Metalloendopeptidase</fullName>
        <ecNumber evidence="6">3.4.24.-</ecNumber>
    </recommendedName>
</protein>
<organism evidence="8 9">
    <name type="scientific">Ancylostoma ceylanicum</name>
    <dbReference type="NCBI Taxonomy" id="53326"/>
    <lineage>
        <taxon>Eukaryota</taxon>
        <taxon>Metazoa</taxon>
        <taxon>Ecdysozoa</taxon>
        <taxon>Nematoda</taxon>
        <taxon>Chromadorea</taxon>
        <taxon>Rhabditida</taxon>
        <taxon>Rhabditina</taxon>
        <taxon>Rhabditomorpha</taxon>
        <taxon>Strongyloidea</taxon>
        <taxon>Ancylostomatidae</taxon>
        <taxon>Ancylostomatinae</taxon>
        <taxon>Ancylostoma</taxon>
    </lineage>
</organism>
<proteinExistence type="predicted"/>
<evidence type="ECO:0000313" key="9">
    <source>
        <dbReference type="Proteomes" id="UP000024635"/>
    </source>
</evidence>
<evidence type="ECO:0000256" key="1">
    <source>
        <dbReference type="ARBA" id="ARBA00022723"/>
    </source>
</evidence>
<keyword evidence="9" id="KW-1185">Reference proteome</keyword>
<dbReference type="Pfam" id="PF01400">
    <property type="entry name" value="Astacin"/>
    <property type="match status" value="1"/>
</dbReference>
<evidence type="ECO:0000256" key="2">
    <source>
        <dbReference type="ARBA" id="ARBA00022833"/>
    </source>
</evidence>
<keyword evidence="1 5" id="KW-0479">Metal-binding</keyword>
<dbReference type="PANTHER" id="PTHR10127:SF793">
    <property type="entry name" value="ZINC METALLOPROTEINASE NAS-31"/>
    <property type="match status" value="1"/>
</dbReference>
<dbReference type="GO" id="GO:0004222">
    <property type="term" value="F:metalloendopeptidase activity"/>
    <property type="evidence" value="ECO:0007669"/>
    <property type="project" value="UniProtKB-UniRule"/>
</dbReference>
<feature type="domain" description="Peptidase M12A" evidence="7">
    <location>
        <begin position="104"/>
        <end position="215"/>
    </location>
</feature>
<evidence type="ECO:0000259" key="7">
    <source>
        <dbReference type="PROSITE" id="PS51864"/>
    </source>
</evidence>
<evidence type="ECO:0000256" key="6">
    <source>
        <dbReference type="RuleBase" id="RU361183"/>
    </source>
</evidence>
<evidence type="ECO:0000256" key="4">
    <source>
        <dbReference type="ARBA" id="ARBA00023157"/>
    </source>
</evidence>
<dbReference type="OrthoDB" id="5819035at2759"/>
<dbReference type="InterPro" id="IPR000742">
    <property type="entry name" value="EGF"/>
</dbReference>
<dbReference type="PRINTS" id="PR00480">
    <property type="entry name" value="ASTACIN"/>
</dbReference>
<dbReference type="STRING" id="53326.A0A016SB55"/>
<feature type="binding site" evidence="5">
    <location>
        <position position="111"/>
    </location>
    <ligand>
        <name>Zn(2+)</name>
        <dbReference type="ChEBI" id="CHEBI:29105"/>
        <note>catalytic</note>
    </ligand>
</feature>
<keyword evidence="5 6" id="KW-0378">Hydrolase</keyword>
<dbReference type="GO" id="GO:0008270">
    <property type="term" value="F:zinc ion binding"/>
    <property type="evidence" value="ECO:0007669"/>
    <property type="project" value="UniProtKB-UniRule"/>
</dbReference>
<feature type="binding site" evidence="5">
    <location>
        <position position="115"/>
    </location>
    <ligand>
        <name>Zn(2+)</name>
        <dbReference type="ChEBI" id="CHEBI:29105"/>
        <note>catalytic</note>
    </ligand>
</feature>
<dbReference type="SUPFAM" id="SSF55486">
    <property type="entry name" value="Metalloproteases ('zincins'), catalytic domain"/>
    <property type="match status" value="1"/>
</dbReference>
<name>A0A016SB55_9BILA</name>